<dbReference type="Proteomes" id="UP000321926">
    <property type="component" value="Unassembled WGS sequence"/>
</dbReference>
<evidence type="ECO:0000313" key="2">
    <source>
        <dbReference type="Proteomes" id="UP000321926"/>
    </source>
</evidence>
<dbReference type="EMBL" id="VRTY01000029">
    <property type="protein sequence ID" value="TXK47441.1"/>
    <property type="molecule type" value="Genomic_DNA"/>
</dbReference>
<reference evidence="1 2" key="1">
    <citation type="submission" date="2019-08" db="EMBL/GenBank/DDBJ databases">
        <authorList>
            <person name="Shi S."/>
        </authorList>
    </citation>
    <scope>NUCLEOTIDE SEQUENCE [LARGE SCALE GENOMIC DNA]</scope>
    <source>
        <strain evidence="1 2">GY10130</strain>
    </source>
</reference>
<proteinExistence type="predicted"/>
<gene>
    <name evidence="1" type="ORF">FVR03_09600</name>
</gene>
<accession>A0A5C8KBS4</accession>
<name>A0A5C8KBS4_9BACT</name>
<comment type="caution">
    <text evidence="1">The sequence shown here is derived from an EMBL/GenBank/DDBJ whole genome shotgun (WGS) entry which is preliminary data.</text>
</comment>
<sequence>MESDSRNFRKGEKLFAKYYEENGNAFMYSVGTVGYKYIWTITSSEIIMTSIDLKGKTDTLRVKSIGNWTQHSGVNFEEPNCSMVLDGDVLILKFKNEEGQELEKSLINEIDCLEKSNSPILVSVLNDMKSLKIK</sequence>
<dbReference type="AlphaFoldDB" id="A0A5C8KBS4"/>
<organism evidence="1 2">
    <name type="scientific">Pontibacter qinzhouensis</name>
    <dbReference type="NCBI Taxonomy" id="2603253"/>
    <lineage>
        <taxon>Bacteria</taxon>
        <taxon>Pseudomonadati</taxon>
        <taxon>Bacteroidota</taxon>
        <taxon>Cytophagia</taxon>
        <taxon>Cytophagales</taxon>
        <taxon>Hymenobacteraceae</taxon>
        <taxon>Pontibacter</taxon>
    </lineage>
</organism>
<protein>
    <submittedName>
        <fullName evidence="1">Uncharacterized protein</fullName>
    </submittedName>
</protein>
<keyword evidence="2" id="KW-1185">Reference proteome</keyword>
<evidence type="ECO:0000313" key="1">
    <source>
        <dbReference type="EMBL" id="TXK47441.1"/>
    </source>
</evidence>